<keyword evidence="5" id="KW-0456">Lyase</keyword>
<dbReference type="OrthoDB" id="10253869at2759"/>
<dbReference type="GO" id="GO:0046872">
    <property type="term" value="F:metal ion binding"/>
    <property type="evidence" value="ECO:0007669"/>
    <property type="project" value="UniProtKB-KW"/>
</dbReference>
<evidence type="ECO:0000256" key="3">
    <source>
        <dbReference type="ARBA" id="ARBA00012910"/>
    </source>
</evidence>
<gene>
    <name evidence="9" type="ORF">BDV25DRAFT_131535</name>
</gene>
<evidence type="ECO:0000256" key="1">
    <source>
        <dbReference type="ARBA" id="ARBA00005143"/>
    </source>
</evidence>
<dbReference type="Gene3D" id="2.40.128.600">
    <property type="match status" value="1"/>
</dbReference>
<protein>
    <recommendedName>
        <fullName evidence="3">hydroxymethylglutaryl-CoA lyase</fullName>
        <ecNumber evidence="3">4.1.3.4</ecNumber>
    </recommendedName>
</protein>
<dbReference type="PROSITE" id="PS50991">
    <property type="entry name" value="PYR_CT"/>
    <property type="match status" value="1"/>
</dbReference>
<dbReference type="EC" id="4.1.3.4" evidence="3"/>
<dbReference type="InterPro" id="IPR018376">
    <property type="entry name" value="Enoyl-CoA_hyd/isom_CS"/>
</dbReference>
<dbReference type="EMBL" id="ML742176">
    <property type="protein sequence ID" value="KAE8148083.1"/>
    <property type="molecule type" value="Genomic_DNA"/>
</dbReference>
<dbReference type="UniPathway" id="UPA00896">
    <property type="reaction ID" value="UER00863"/>
</dbReference>
<dbReference type="Proteomes" id="UP000325780">
    <property type="component" value="Unassembled WGS sequence"/>
</dbReference>
<dbReference type="InterPro" id="IPR012338">
    <property type="entry name" value="Beta-lactam/transpept-like"/>
</dbReference>
<dbReference type="Pfam" id="PF00682">
    <property type="entry name" value="HMGL-like"/>
    <property type="match status" value="1"/>
</dbReference>
<evidence type="ECO:0000256" key="7">
    <source>
        <dbReference type="RuleBase" id="RU003707"/>
    </source>
</evidence>
<comment type="similarity">
    <text evidence="2">Belongs to the HMG-CoA lyase family.</text>
</comment>
<dbReference type="FunFam" id="3.20.20.70:FF:000201">
    <property type="entry name" value="Hydroxymethylglutaryl-CoA lyase"/>
    <property type="match status" value="1"/>
</dbReference>
<dbReference type="Pfam" id="PF00144">
    <property type="entry name" value="Beta-lactamase"/>
    <property type="match status" value="1"/>
</dbReference>
<comment type="pathway">
    <text evidence="1">Metabolic intermediate metabolism; (S)-3-hydroxy-3-methylglutaryl-CoA degradation; acetoacetate from (S)-3-hydroxy-3-methylglutaryl-CoA: step 1/1.</text>
</comment>
<evidence type="ECO:0000256" key="6">
    <source>
        <dbReference type="ARBA" id="ARBA00049877"/>
    </source>
</evidence>
<keyword evidence="10" id="KW-1185">Reference proteome</keyword>
<dbReference type="SUPFAM" id="SSF51569">
    <property type="entry name" value="Aldolase"/>
    <property type="match status" value="1"/>
</dbReference>
<accession>A0A5N6TP00</accession>
<dbReference type="SUPFAM" id="SSF56601">
    <property type="entry name" value="beta-lactamase/transpeptidase-like"/>
    <property type="match status" value="1"/>
</dbReference>
<dbReference type="Pfam" id="PF00378">
    <property type="entry name" value="ECH_1"/>
    <property type="match status" value="1"/>
</dbReference>
<evidence type="ECO:0000256" key="2">
    <source>
        <dbReference type="ARBA" id="ARBA00009405"/>
    </source>
</evidence>
<dbReference type="InterPro" id="IPR001753">
    <property type="entry name" value="Enoyl-CoA_hydra/iso"/>
</dbReference>
<feature type="domain" description="Pyruvate carboxyltransferase" evidence="8">
    <location>
        <begin position="8"/>
        <end position="281"/>
    </location>
</feature>
<dbReference type="InterPro" id="IPR000891">
    <property type="entry name" value="PYR_CT"/>
</dbReference>
<dbReference type="GO" id="GO:0006552">
    <property type="term" value="P:L-leucine catabolic process"/>
    <property type="evidence" value="ECO:0007669"/>
    <property type="project" value="TreeGrafter"/>
</dbReference>
<dbReference type="Gene3D" id="3.40.710.10">
    <property type="entry name" value="DD-peptidase/beta-lactamase superfamily"/>
    <property type="match status" value="1"/>
</dbReference>
<evidence type="ECO:0000256" key="4">
    <source>
        <dbReference type="ARBA" id="ARBA00022723"/>
    </source>
</evidence>
<dbReference type="PANTHER" id="PTHR42738">
    <property type="entry name" value="HYDROXYMETHYLGLUTARYL-COA LYASE"/>
    <property type="match status" value="1"/>
</dbReference>
<comment type="similarity">
    <text evidence="7">Belongs to the enoyl-CoA hydratase/isomerase family.</text>
</comment>
<organism evidence="9 10">
    <name type="scientific">Aspergillus avenaceus</name>
    <dbReference type="NCBI Taxonomy" id="36643"/>
    <lineage>
        <taxon>Eukaryota</taxon>
        <taxon>Fungi</taxon>
        <taxon>Dikarya</taxon>
        <taxon>Ascomycota</taxon>
        <taxon>Pezizomycotina</taxon>
        <taxon>Eurotiomycetes</taxon>
        <taxon>Eurotiomycetidae</taxon>
        <taxon>Eurotiales</taxon>
        <taxon>Aspergillaceae</taxon>
        <taxon>Aspergillus</taxon>
        <taxon>Aspergillus subgen. Circumdati</taxon>
    </lineage>
</organism>
<evidence type="ECO:0000259" key="8">
    <source>
        <dbReference type="PROSITE" id="PS50991"/>
    </source>
</evidence>
<sequence>MKDPRSAVRIVEVGPRDGLQNIKDHIPTSIKLDLIRRLRATGLRAIELTSVVSPRAVPQLADCRDVLGTEDIKFMQDDGKLRFPVLVPNMKGLDIALQHDVKEIAVFISATEGFSKANINCSVKEGLARARSVAEKAIQCGLAVRGYVSCIFSDPFDGPTPPSAVLPCVKELLDMGCYEVSLGDTLGVGCPRRVRELLIYLKENGIPLNVLAGHFHDTYGQAVANVWEAYNCGLRVFDSSISGLGGCPYAPGAKGNVATEDLAYMFHNAGIDTGIDMPKLVETGFWISKELSRENSSRAGTALANKYGLTSPPTTRDSTSPKLVWSPVKDKGKVLTYRAGKNFKAVLNRPKKGNILTKSMMTELAANIEKCNDDPSLSNIIITATGKFFCMGVDFGKNVSLVPQTPSGDTKVQCLTTLVERINRSPKTTIACINGAAFGGGVGLALACDLAIGVKTATLTVGEARFKQAGNVGSGWNSALVRSAIFSTRCATAEQLSSVGVVADTADDKQQLESSLDDLLIRLTNSIPAKPRASKEFARLTRANLADTQMYRWSAYFRLIQSTYVISLSIDMHRVINMVIRTINSPFTSDFDSLVQEQLDKWKVPGIAISIIHGSSTYSKAYGIAEFPGKRMTTQSLFPAFSTTKAFTAAAVSLAIDDSKGTSSPLTWETPVASLIRDDFVLADDHATMNTTLEDALSHRSGLPGHEGAMALASPTETLRDAVRKMRHLPLAYAPRTTFGYCNHMYMAVSHALQQTQGEPLGDILKRRIWNPLGMDDTYFSIQKVQNSPSLNQRLVRGYTWVAERGTYVAEAQINYPPTTGTGAIVSNVLDYARWLRAMMYQTDPVSPEGHAALVRPRTILFNDDPDTIAPPGSFHLYALGWFVETYRGHQLYWHSGSWPGFGIMVGFVPKKHFGFAMMGNTTNARQAELELYLYLLDTLLGVSDNVRAEFVAKMTEKMEKIMRTNSETIDQAKRRLFPSLPDRPIPPSLSLDRYTGTYCHPGYGMITVKIIDGQLQSDLRDRVGGIFIQLTHATGEFFVAKASTDSTTLFYRGEFYVDSFGVARKFGMDLEPALRGEKTWFERRI</sequence>
<evidence type="ECO:0000256" key="5">
    <source>
        <dbReference type="ARBA" id="ARBA00023239"/>
    </source>
</evidence>
<keyword evidence="4" id="KW-0479">Metal-binding</keyword>
<dbReference type="InterPro" id="IPR001466">
    <property type="entry name" value="Beta-lactam-related"/>
</dbReference>
<dbReference type="GO" id="GO:0004419">
    <property type="term" value="F:hydroxymethylglutaryl-CoA lyase activity"/>
    <property type="evidence" value="ECO:0007669"/>
    <property type="project" value="UniProtKB-EC"/>
</dbReference>
<dbReference type="NCBIfam" id="NF004283">
    <property type="entry name" value="PRK05692.1"/>
    <property type="match status" value="1"/>
</dbReference>
<dbReference type="InterPro" id="IPR021860">
    <property type="entry name" value="Peptidase_S12_Pab87-rel_C"/>
</dbReference>
<dbReference type="SUPFAM" id="SSF52096">
    <property type="entry name" value="ClpP/crotonase"/>
    <property type="match status" value="1"/>
</dbReference>
<dbReference type="InterPro" id="IPR029045">
    <property type="entry name" value="ClpP/crotonase-like_dom_sf"/>
</dbReference>
<dbReference type="Pfam" id="PF11954">
    <property type="entry name" value="DUF3471"/>
    <property type="match status" value="1"/>
</dbReference>
<dbReference type="PROSITE" id="PS00166">
    <property type="entry name" value="ENOYL_COA_HYDRATASE"/>
    <property type="match status" value="1"/>
</dbReference>
<dbReference type="AlphaFoldDB" id="A0A5N6TP00"/>
<comment type="catalytic activity">
    <reaction evidence="6">
        <text>(3S)-3-hydroxy-3-methylglutaryl-CoA = acetoacetate + acetyl-CoA</text>
        <dbReference type="Rhea" id="RHEA:24404"/>
        <dbReference type="ChEBI" id="CHEBI:13705"/>
        <dbReference type="ChEBI" id="CHEBI:43074"/>
        <dbReference type="ChEBI" id="CHEBI:57288"/>
        <dbReference type="EC" id="4.1.3.4"/>
    </reaction>
</comment>
<dbReference type="InterPro" id="IPR013785">
    <property type="entry name" value="Aldolase_TIM"/>
</dbReference>
<dbReference type="Gene3D" id="3.20.20.70">
    <property type="entry name" value="Aldolase class I"/>
    <property type="match status" value="1"/>
</dbReference>
<evidence type="ECO:0000313" key="10">
    <source>
        <dbReference type="Proteomes" id="UP000325780"/>
    </source>
</evidence>
<proteinExistence type="inferred from homology"/>
<name>A0A5N6TP00_ASPAV</name>
<dbReference type="GO" id="GO:0046951">
    <property type="term" value="P:ketone body biosynthetic process"/>
    <property type="evidence" value="ECO:0007669"/>
    <property type="project" value="TreeGrafter"/>
</dbReference>
<dbReference type="PANTHER" id="PTHR42738:SF17">
    <property type="entry name" value="HYDROXYMETHYLGLUTARYL-COA LYASE"/>
    <property type="match status" value="1"/>
</dbReference>
<dbReference type="InterPro" id="IPR043594">
    <property type="entry name" value="HMGL"/>
</dbReference>
<dbReference type="CDD" id="cd07938">
    <property type="entry name" value="DRE_TIM_HMGL"/>
    <property type="match status" value="1"/>
</dbReference>
<dbReference type="CDD" id="cd06558">
    <property type="entry name" value="crotonase-like"/>
    <property type="match status" value="1"/>
</dbReference>
<reference evidence="9 10" key="1">
    <citation type="submission" date="2019-04" db="EMBL/GenBank/DDBJ databases">
        <title>Friends and foes A comparative genomics study of 23 Aspergillus species from section Flavi.</title>
        <authorList>
            <consortium name="DOE Joint Genome Institute"/>
            <person name="Kjaerbolling I."/>
            <person name="Vesth T."/>
            <person name="Frisvad J.C."/>
            <person name="Nybo J.L."/>
            <person name="Theobald S."/>
            <person name="Kildgaard S."/>
            <person name="Isbrandt T."/>
            <person name="Kuo A."/>
            <person name="Sato A."/>
            <person name="Lyhne E.K."/>
            <person name="Kogle M.E."/>
            <person name="Wiebenga A."/>
            <person name="Kun R.S."/>
            <person name="Lubbers R.J."/>
            <person name="Makela M.R."/>
            <person name="Barry K."/>
            <person name="Chovatia M."/>
            <person name="Clum A."/>
            <person name="Daum C."/>
            <person name="Haridas S."/>
            <person name="He G."/>
            <person name="LaButti K."/>
            <person name="Lipzen A."/>
            <person name="Mondo S."/>
            <person name="Riley R."/>
            <person name="Salamov A."/>
            <person name="Simmons B.A."/>
            <person name="Magnuson J.K."/>
            <person name="Henrissat B."/>
            <person name="Mortensen U.H."/>
            <person name="Larsen T.O."/>
            <person name="Devries R.P."/>
            <person name="Grigoriev I.V."/>
            <person name="Machida M."/>
            <person name="Baker S.E."/>
            <person name="Andersen M.R."/>
        </authorList>
    </citation>
    <scope>NUCLEOTIDE SEQUENCE [LARGE SCALE GENOMIC DNA]</scope>
    <source>
        <strain evidence="9 10">IBT 18842</strain>
    </source>
</reference>
<evidence type="ECO:0000313" key="9">
    <source>
        <dbReference type="EMBL" id="KAE8148083.1"/>
    </source>
</evidence>
<dbReference type="Gene3D" id="3.90.226.10">
    <property type="entry name" value="2-enoyl-CoA Hydratase, Chain A, domain 1"/>
    <property type="match status" value="1"/>
</dbReference>